<name>A0ABT3GIR5_9BACT</name>
<proteinExistence type="predicted"/>
<dbReference type="Gene3D" id="3.60.15.10">
    <property type="entry name" value="Ribonuclease Z/Hydroxyacylglutathione hydrolase-like"/>
    <property type="match status" value="1"/>
</dbReference>
<comment type="caution">
    <text evidence="2">The sequence shown here is derived from an EMBL/GenBank/DDBJ whole genome shotgun (WGS) entry which is preliminary data.</text>
</comment>
<organism evidence="2 3">
    <name type="scientific">Luteolibacter arcticus</name>
    <dbReference type="NCBI Taxonomy" id="1581411"/>
    <lineage>
        <taxon>Bacteria</taxon>
        <taxon>Pseudomonadati</taxon>
        <taxon>Verrucomicrobiota</taxon>
        <taxon>Verrucomicrobiia</taxon>
        <taxon>Verrucomicrobiales</taxon>
        <taxon>Verrucomicrobiaceae</taxon>
        <taxon>Luteolibacter</taxon>
    </lineage>
</organism>
<dbReference type="PANTHER" id="PTHR15032:SF4">
    <property type="entry name" value="N-ACYL-PHOSPHATIDYLETHANOLAMINE-HYDROLYZING PHOSPHOLIPASE D"/>
    <property type="match status" value="1"/>
</dbReference>
<gene>
    <name evidence="2" type="ORF">OKA05_12550</name>
</gene>
<keyword evidence="3" id="KW-1185">Reference proteome</keyword>
<dbReference type="InterPro" id="IPR001279">
    <property type="entry name" value="Metallo-B-lactamas"/>
</dbReference>
<evidence type="ECO:0000259" key="1">
    <source>
        <dbReference type="SMART" id="SM00849"/>
    </source>
</evidence>
<reference evidence="2 3" key="1">
    <citation type="submission" date="2022-10" db="EMBL/GenBank/DDBJ databases">
        <title>Luteolibacter arcticus strain CCTCC AB 2014275, whole genome shotgun sequencing project.</title>
        <authorList>
            <person name="Zhao G."/>
            <person name="Shen L."/>
        </authorList>
    </citation>
    <scope>NUCLEOTIDE SEQUENCE [LARGE SCALE GENOMIC DNA]</scope>
    <source>
        <strain evidence="2 3">CCTCC AB 2014275</strain>
    </source>
</reference>
<dbReference type="SMART" id="SM00849">
    <property type="entry name" value="Lactamase_B"/>
    <property type="match status" value="1"/>
</dbReference>
<dbReference type="SUPFAM" id="SSF56281">
    <property type="entry name" value="Metallo-hydrolase/oxidoreductase"/>
    <property type="match status" value="1"/>
</dbReference>
<dbReference type="EMBL" id="JAPDDT010000004">
    <property type="protein sequence ID" value="MCW1923387.1"/>
    <property type="molecule type" value="Genomic_DNA"/>
</dbReference>
<evidence type="ECO:0000313" key="2">
    <source>
        <dbReference type="EMBL" id="MCW1923387.1"/>
    </source>
</evidence>
<dbReference type="Pfam" id="PF12706">
    <property type="entry name" value="Lactamase_B_2"/>
    <property type="match status" value="1"/>
</dbReference>
<feature type="domain" description="Metallo-beta-lactamase" evidence="1">
    <location>
        <begin position="16"/>
        <end position="205"/>
    </location>
</feature>
<dbReference type="InterPro" id="IPR036866">
    <property type="entry name" value="RibonucZ/Hydroxyglut_hydro"/>
</dbReference>
<dbReference type="RefSeq" id="WP_264487492.1">
    <property type="nucleotide sequence ID" value="NZ_JAPDDT010000004.1"/>
</dbReference>
<sequence length="267" mass="30132">MSAGPPEIGWRVTWLGHSSFLLQGGGRNLLIDPVFSEHCAPLPFPSLKRLVPTPCSLDELPGIDAVLLTHSHYDHLDLPTLRTLGYQTRLVVAEGHAGWLARKGFTEVLELPWFSSSEIFEGLRVTSTPAQHFTARTPFDRNHGHWCGWLLEHAGVKLWHAGDSGYCPVFREIGERFGPIDFGMIPIGAYSPRWFMKPMHMIPEEAVQVFEDTRCRRAVAMHWGTFRLTDEPLGEPPMRLVAGLERKGIQSGRFMVGRVGESWDVRR</sequence>
<accession>A0ABT3GIR5</accession>
<dbReference type="PANTHER" id="PTHR15032">
    <property type="entry name" value="N-ACYL-PHOSPHATIDYLETHANOLAMINE-HYDROLYZING PHOSPHOLIPASE D"/>
    <property type="match status" value="1"/>
</dbReference>
<protein>
    <submittedName>
        <fullName evidence="2">MBL fold metallo-hydrolase</fullName>
    </submittedName>
</protein>
<dbReference type="Proteomes" id="UP001320876">
    <property type="component" value="Unassembled WGS sequence"/>
</dbReference>
<dbReference type="PIRSF" id="PIRSF038896">
    <property type="entry name" value="NAPE-PLD"/>
    <property type="match status" value="1"/>
</dbReference>
<dbReference type="InterPro" id="IPR024884">
    <property type="entry name" value="NAPE-PLD"/>
</dbReference>
<evidence type="ECO:0000313" key="3">
    <source>
        <dbReference type="Proteomes" id="UP001320876"/>
    </source>
</evidence>